<dbReference type="STRING" id="119000.SAMN05661010_01090"/>
<dbReference type="Proteomes" id="UP000198654">
    <property type="component" value="Unassembled WGS sequence"/>
</dbReference>
<sequence>MGKMMIDNGRLVPPLACSLLLTLLATPASAEGLLSLKVENDAFSKGEDGHYTNGVELMWSFEPATDHWTRRFADMLPGWSSSGLDGVAYRFGQQIYTPNDIGIERLIEDDRPYAGLLFGGISLFDDVRLNGWRQASSLHFDIGVVGPASGAENIQRSFHELIASEEPEGWDNQLENEPIVNLAYERAWILQHHLNGLDFEYGPSLGFSLGNLYTYASSGLGMRFGEGLDRSFGIPSVAPARSGQSFFKPDQGFSWYVFASFEGRYMAHNLLLDGNTFEDSHSVDRREWVGDAQLGFALTWDRWQLAFTNVWRTDEFEEQGRHDQFGSLTLSTWL</sequence>
<dbReference type="AlphaFoldDB" id="A0A1G9I8B7"/>
<evidence type="ECO:0000256" key="1">
    <source>
        <dbReference type="SAM" id="SignalP"/>
    </source>
</evidence>
<feature type="chain" id="PRO_5011718834" description="Outer membrane protein" evidence="1">
    <location>
        <begin position="31"/>
        <end position="334"/>
    </location>
</feature>
<gene>
    <name evidence="2" type="ORF">SAMN05661010_01090</name>
</gene>
<accession>A0A1G9I8B7</accession>
<protein>
    <recommendedName>
        <fullName evidence="4">Outer membrane protein</fullName>
    </recommendedName>
</protein>
<evidence type="ECO:0000313" key="3">
    <source>
        <dbReference type="Proteomes" id="UP000198654"/>
    </source>
</evidence>
<dbReference type="InterPro" id="IPR018707">
    <property type="entry name" value="LpxR"/>
</dbReference>
<name>A0A1G9I8B7_9GAMM</name>
<dbReference type="Pfam" id="PF09982">
    <property type="entry name" value="LpxR"/>
    <property type="match status" value="1"/>
</dbReference>
<reference evidence="2 3" key="1">
    <citation type="submission" date="2016-10" db="EMBL/GenBank/DDBJ databases">
        <authorList>
            <person name="de Groot N.N."/>
        </authorList>
    </citation>
    <scope>NUCLEOTIDE SEQUENCE [LARGE SCALE GENOMIC DNA]</scope>
    <source>
        <strain evidence="2 3">DSM 14789</strain>
    </source>
</reference>
<feature type="signal peptide" evidence="1">
    <location>
        <begin position="1"/>
        <end position="30"/>
    </location>
</feature>
<proteinExistence type="predicted"/>
<dbReference type="Gene3D" id="2.40.128.140">
    <property type="entry name" value="Outer membrane protein"/>
    <property type="match status" value="1"/>
</dbReference>
<dbReference type="InterPro" id="IPR037107">
    <property type="entry name" value="Put_OMP_sf"/>
</dbReference>
<evidence type="ECO:0008006" key="4">
    <source>
        <dbReference type="Google" id="ProtNLM"/>
    </source>
</evidence>
<keyword evidence="3" id="KW-1185">Reference proteome</keyword>
<keyword evidence="1" id="KW-0732">Signal</keyword>
<evidence type="ECO:0000313" key="2">
    <source>
        <dbReference type="EMBL" id="SDL21510.1"/>
    </source>
</evidence>
<organism evidence="2 3">
    <name type="scientific">Modicisalibacter muralis</name>
    <dbReference type="NCBI Taxonomy" id="119000"/>
    <lineage>
        <taxon>Bacteria</taxon>
        <taxon>Pseudomonadati</taxon>
        <taxon>Pseudomonadota</taxon>
        <taxon>Gammaproteobacteria</taxon>
        <taxon>Oceanospirillales</taxon>
        <taxon>Halomonadaceae</taxon>
        <taxon>Modicisalibacter</taxon>
    </lineage>
</organism>
<dbReference type="EMBL" id="FNGI01000002">
    <property type="protein sequence ID" value="SDL21510.1"/>
    <property type="molecule type" value="Genomic_DNA"/>
</dbReference>